<dbReference type="SMART" id="SM00345">
    <property type="entry name" value="HTH_GNTR"/>
    <property type="match status" value="1"/>
</dbReference>
<dbReference type="InterPro" id="IPR000524">
    <property type="entry name" value="Tscrpt_reg_HTH_GntR"/>
</dbReference>
<evidence type="ECO:0000256" key="1">
    <source>
        <dbReference type="ARBA" id="ARBA00023015"/>
    </source>
</evidence>
<reference evidence="5 6" key="1">
    <citation type="submission" date="2018-09" db="EMBL/GenBank/DDBJ databases">
        <authorList>
            <person name="Zhu H."/>
        </authorList>
    </citation>
    <scope>NUCLEOTIDE SEQUENCE [LARGE SCALE GENOMIC DNA]</scope>
    <source>
        <strain evidence="5 6">K1W22B-8</strain>
    </source>
</reference>
<keyword evidence="2" id="KW-0238">DNA-binding</keyword>
<comment type="caution">
    <text evidence="5">The sequence shown here is derived from an EMBL/GenBank/DDBJ whole genome shotgun (WGS) entry which is preliminary data.</text>
</comment>
<dbReference type="AlphaFoldDB" id="A0A418W9R8"/>
<dbReference type="InterPro" id="IPR036390">
    <property type="entry name" value="WH_DNA-bd_sf"/>
</dbReference>
<dbReference type="InterPro" id="IPR028978">
    <property type="entry name" value="Chorismate_lyase_/UTRA_dom_sf"/>
</dbReference>
<dbReference type="PANTHER" id="PTHR44846:SF16">
    <property type="entry name" value="TRANSCRIPTIONAL REGULATOR PHNF-RELATED"/>
    <property type="match status" value="1"/>
</dbReference>
<dbReference type="Pfam" id="PF07702">
    <property type="entry name" value="UTRA"/>
    <property type="match status" value="1"/>
</dbReference>
<dbReference type="CDD" id="cd07377">
    <property type="entry name" value="WHTH_GntR"/>
    <property type="match status" value="1"/>
</dbReference>
<dbReference type="InterPro" id="IPR050679">
    <property type="entry name" value="Bact_HTH_transcr_reg"/>
</dbReference>
<gene>
    <name evidence="5" type="ORF">D3874_06800</name>
</gene>
<dbReference type="EMBL" id="QYUK01000011">
    <property type="protein sequence ID" value="RJF86762.1"/>
    <property type="molecule type" value="Genomic_DNA"/>
</dbReference>
<evidence type="ECO:0000313" key="5">
    <source>
        <dbReference type="EMBL" id="RJF86762.1"/>
    </source>
</evidence>
<proteinExistence type="predicted"/>
<keyword evidence="6" id="KW-1185">Reference proteome</keyword>
<dbReference type="SUPFAM" id="SSF64288">
    <property type="entry name" value="Chorismate lyase-like"/>
    <property type="match status" value="1"/>
</dbReference>
<feature type="domain" description="HTH gntR-type" evidence="4">
    <location>
        <begin position="21"/>
        <end position="89"/>
    </location>
</feature>
<dbReference type="PANTHER" id="PTHR44846">
    <property type="entry name" value="MANNOSYL-D-GLYCERATE TRANSPORT/METABOLISM SYSTEM REPRESSOR MNGR-RELATED"/>
    <property type="match status" value="1"/>
</dbReference>
<organism evidence="5 6">
    <name type="scientific">Oleomonas cavernae</name>
    <dbReference type="NCBI Taxonomy" id="2320859"/>
    <lineage>
        <taxon>Bacteria</taxon>
        <taxon>Pseudomonadati</taxon>
        <taxon>Pseudomonadota</taxon>
        <taxon>Alphaproteobacteria</taxon>
        <taxon>Acetobacterales</taxon>
        <taxon>Acetobacteraceae</taxon>
        <taxon>Oleomonas</taxon>
    </lineage>
</organism>
<keyword evidence="1" id="KW-0805">Transcription regulation</keyword>
<evidence type="ECO:0000313" key="6">
    <source>
        <dbReference type="Proteomes" id="UP000284605"/>
    </source>
</evidence>
<dbReference type="Proteomes" id="UP000284605">
    <property type="component" value="Unassembled WGS sequence"/>
</dbReference>
<name>A0A418W9R8_9PROT</name>
<sequence>MSLVKKCTMQKPPSFVLDGQGPLFKQIGRAVTEQILKGRYKQGERLPSEAELTTIFDTSRQTVNKAISELAKHGLVERNRRAGTVVSWQFQERFILPLRDVSDELEQNNQIYEYRIIERKVITNGKGGITWGALPAGANLLYLETIHLADGLPVQLETRYINFDAFPEVEHETFAERSPSKWLLENIPWSEVDHTVRATNASAELANKLGVKVGAACLVVDRQTFHRGKPITFVHLIYPGDRFSIKGKFSLANGEE</sequence>
<dbReference type="PRINTS" id="PR00035">
    <property type="entry name" value="HTHGNTR"/>
</dbReference>
<dbReference type="PROSITE" id="PS50949">
    <property type="entry name" value="HTH_GNTR"/>
    <property type="match status" value="1"/>
</dbReference>
<dbReference type="Pfam" id="PF00392">
    <property type="entry name" value="GntR"/>
    <property type="match status" value="1"/>
</dbReference>
<dbReference type="Gene3D" id="3.40.1410.10">
    <property type="entry name" value="Chorismate lyase-like"/>
    <property type="match status" value="1"/>
</dbReference>
<accession>A0A418W9R8</accession>
<evidence type="ECO:0000256" key="3">
    <source>
        <dbReference type="ARBA" id="ARBA00023163"/>
    </source>
</evidence>
<dbReference type="SMART" id="SM00866">
    <property type="entry name" value="UTRA"/>
    <property type="match status" value="1"/>
</dbReference>
<dbReference type="InterPro" id="IPR036388">
    <property type="entry name" value="WH-like_DNA-bd_sf"/>
</dbReference>
<dbReference type="SUPFAM" id="SSF46785">
    <property type="entry name" value="Winged helix' DNA-binding domain"/>
    <property type="match status" value="1"/>
</dbReference>
<keyword evidence="3" id="KW-0804">Transcription</keyword>
<evidence type="ECO:0000259" key="4">
    <source>
        <dbReference type="PROSITE" id="PS50949"/>
    </source>
</evidence>
<protein>
    <submittedName>
        <fullName evidence="5">UTRA domain-containing protein</fullName>
    </submittedName>
</protein>
<evidence type="ECO:0000256" key="2">
    <source>
        <dbReference type="ARBA" id="ARBA00023125"/>
    </source>
</evidence>
<dbReference type="GO" id="GO:0003677">
    <property type="term" value="F:DNA binding"/>
    <property type="evidence" value="ECO:0007669"/>
    <property type="project" value="UniProtKB-KW"/>
</dbReference>
<dbReference type="GO" id="GO:0003700">
    <property type="term" value="F:DNA-binding transcription factor activity"/>
    <property type="evidence" value="ECO:0007669"/>
    <property type="project" value="InterPro"/>
</dbReference>
<dbReference type="Gene3D" id="1.10.10.10">
    <property type="entry name" value="Winged helix-like DNA-binding domain superfamily/Winged helix DNA-binding domain"/>
    <property type="match status" value="1"/>
</dbReference>
<dbReference type="InterPro" id="IPR011663">
    <property type="entry name" value="UTRA"/>
</dbReference>